<evidence type="ECO:0000256" key="2">
    <source>
        <dbReference type="ARBA" id="ARBA00022679"/>
    </source>
</evidence>
<dbReference type="PANTHER" id="PTHR34383">
    <property type="entry name" value="POLYPHOSPHATE:AMP PHOSPHOTRANSFERASE-RELATED"/>
    <property type="match status" value="1"/>
</dbReference>
<reference evidence="5 6" key="1">
    <citation type="submission" date="2024-09" db="EMBL/GenBank/DDBJ databases">
        <authorList>
            <person name="Sun Q."/>
            <person name="Mori K."/>
        </authorList>
    </citation>
    <scope>NUCLEOTIDE SEQUENCE [LARGE SCALE GENOMIC DNA]</scope>
    <source>
        <strain evidence="5 6">TBRC 5777</strain>
    </source>
</reference>
<evidence type="ECO:0000256" key="1">
    <source>
        <dbReference type="ARBA" id="ARBA00009924"/>
    </source>
</evidence>
<dbReference type="RefSeq" id="WP_377044826.1">
    <property type="nucleotide sequence ID" value="NZ_JBHLUN010000008.1"/>
</dbReference>
<dbReference type="PIRSF" id="PIRSF028756">
    <property type="entry name" value="PPK2_prd"/>
    <property type="match status" value="1"/>
</dbReference>
<keyword evidence="2" id="KW-0808">Transferase</keyword>
<gene>
    <name evidence="5" type="ORF">ACFFGY_12510</name>
</gene>
<evidence type="ECO:0000313" key="6">
    <source>
        <dbReference type="Proteomes" id="UP001589865"/>
    </source>
</evidence>
<dbReference type="InterPro" id="IPR016898">
    <property type="entry name" value="Polyphosphate_phosphotransfera"/>
</dbReference>
<dbReference type="Proteomes" id="UP001589865">
    <property type="component" value="Unassembled WGS sequence"/>
</dbReference>
<dbReference type="Pfam" id="PF03976">
    <property type="entry name" value="PPK2"/>
    <property type="match status" value="1"/>
</dbReference>
<name>A0ABV6JTM6_9PROT</name>
<evidence type="ECO:0000313" key="5">
    <source>
        <dbReference type="EMBL" id="MFC0409076.1"/>
    </source>
</evidence>
<comment type="caution">
    <text evidence="5">The sequence shown here is derived from an EMBL/GenBank/DDBJ whole genome shotgun (WGS) entry which is preliminary data.</text>
</comment>
<keyword evidence="6" id="KW-1185">Reference proteome</keyword>
<organism evidence="5 6">
    <name type="scientific">Roseomonas elaeocarpi</name>
    <dbReference type="NCBI Taxonomy" id="907779"/>
    <lineage>
        <taxon>Bacteria</taxon>
        <taxon>Pseudomonadati</taxon>
        <taxon>Pseudomonadota</taxon>
        <taxon>Alphaproteobacteria</taxon>
        <taxon>Acetobacterales</taxon>
        <taxon>Roseomonadaceae</taxon>
        <taxon>Roseomonas</taxon>
    </lineage>
</organism>
<dbReference type="EMBL" id="JBHLUN010000008">
    <property type="protein sequence ID" value="MFC0409076.1"/>
    <property type="molecule type" value="Genomic_DNA"/>
</dbReference>
<proteinExistence type="inferred from homology"/>
<evidence type="ECO:0000256" key="3">
    <source>
        <dbReference type="ARBA" id="ARBA00022777"/>
    </source>
</evidence>
<keyword evidence="3 5" id="KW-0418">Kinase</keyword>
<evidence type="ECO:0000259" key="4">
    <source>
        <dbReference type="Pfam" id="PF03976"/>
    </source>
</evidence>
<feature type="domain" description="Polyphosphate kinase-2-related" evidence="4">
    <location>
        <begin position="36"/>
        <end position="268"/>
    </location>
</feature>
<sequence length="295" mass="33639">MSIPNELQDFLRRCCVGDGDTFRLDTHETDARPDGLNKREGEALLPELVAEAAELQKRLNAKAQWGVLCIFQAMDAGGKDGTISHVFSGLNPQGTQVTSFAAPSATERRHDFLWRHVVNLPPRGMIGVHNRSWYEEVLVARVHPEVLAAQNLPPELTGEAIWKHRLHDIAGFERYLTHQGIVVLKFFLHLSAAEQRQRFLARIDEPDKNWKLQPSDIVDRKRWDDYQQAYDSAIRATASEEVPWFVIPADRKWLARLVVAAALVEKLRGLNLDYPEVSEEQRANLQRMRHELASS</sequence>
<accession>A0ABV6JTM6</accession>
<dbReference type="Gene3D" id="3.40.50.300">
    <property type="entry name" value="P-loop containing nucleotide triphosphate hydrolases"/>
    <property type="match status" value="1"/>
</dbReference>
<dbReference type="InterPro" id="IPR022488">
    <property type="entry name" value="PPK2-related"/>
</dbReference>
<dbReference type="PANTHER" id="PTHR34383:SF3">
    <property type="entry name" value="POLYPHOSPHATE:AMP PHOSPHOTRANSFERASE"/>
    <property type="match status" value="1"/>
</dbReference>
<dbReference type="NCBIfam" id="TIGR03709">
    <property type="entry name" value="PPK2_rel_1"/>
    <property type="match status" value="1"/>
</dbReference>
<dbReference type="InterPro" id="IPR027417">
    <property type="entry name" value="P-loop_NTPase"/>
</dbReference>
<dbReference type="GO" id="GO:0016301">
    <property type="term" value="F:kinase activity"/>
    <property type="evidence" value="ECO:0007669"/>
    <property type="project" value="UniProtKB-KW"/>
</dbReference>
<comment type="similarity">
    <text evidence="1">Belongs to the polyphosphate kinase 2 (PPK2) family. Class I subfamily.</text>
</comment>
<dbReference type="SUPFAM" id="SSF52540">
    <property type="entry name" value="P-loop containing nucleoside triphosphate hydrolases"/>
    <property type="match status" value="1"/>
</dbReference>
<dbReference type="InterPro" id="IPR022300">
    <property type="entry name" value="PPK2-rel_1"/>
</dbReference>
<protein>
    <submittedName>
        <fullName evidence="5">PPK2 family polyphosphate kinase</fullName>
    </submittedName>
</protein>